<evidence type="ECO:0000313" key="5">
    <source>
        <dbReference type="Proteomes" id="UP001385499"/>
    </source>
</evidence>
<dbReference type="InterPro" id="IPR012373">
    <property type="entry name" value="Ferrdict_sens_TM"/>
</dbReference>
<evidence type="ECO:0000256" key="1">
    <source>
        <dbReference type="SAM" id="Phobius"/>
    </source>
</evidence>
<feature type="domain" description="FecR N-terminal" evidence="3">
    <location>
        <begin position="14"/>
        <end position="54"/>
    </location>
</feature>
<dbReference type="InterPro" id="IPR006860">
    <property type="entry name" value="FecR"/>
</dbReference>
<evidence type="ECO:0000313" key="4">
    <source>
        <dbReference type="EMBL" id="MEJ8476925.1"/>
    </source>
</evidence>
<name>A0ABU8TTM1_9HYPH</name>
<dbReference type="EMBL" id="JBAKIA010000033">
    <property type="protein sequence ID" value="MEJ8476925.1"/>
    <property type="molecule type" value="Genomic_DNA"/>
</dbReference>
<dbReference type="Pfam" id="PF16220">
    <property type="entry name" value="DUF4880"/>
    <property type="match status" value="1"/>
</dbReference>
<gene>
    <name evidence="4" type="ORF">V6575_22855</name>
</gene>
<evidence type="ECO:0000259" key="3">
    <source>
        <dbReference type="Pfam" id="PF16220"/>
    </source>
</evidence>
<dbReference type="InterPro" id="IPR032623">
    <property type="entry name" value="FecR_N"/>
</dbReference>
<protein>
    <submittedName>
        <fullName evidence="4">FecR family protein</fullName>
    </submittedName>
</protein>
<dbReference type="Proteomes" id="UP001385499">
    <property type="component" value="Unassembled WGS sequence"/>
</dbReference>
<keyword evidence="1" id="KW-1133">Transmembrane helix</keyword>
<comment type="caution">
    <text evidence="4">The sequence shown here is derived from an EMBL/GenBank/DDBJ whole genome shotgun (WGS) entry which is preliminary data.</text>
</comment>
<dbReference type="RefSeq" id="WP_340277793.1">
    <property type="nucleotide sequence ID" value="NZ_JBAKIA010000033.1"/>
</dbReference>
<dbReference type="Pfam" id="PF04773">
    <property type="entry name" value="FecR"/>
    <property type="match status" value="1"/>
</dbReference>
<keyword evidence="1" id="KW-0812">Transmembrane</keyword>
<dbReference type="Gene3D" id="2.60.120.1440">
    <property type="match status" value="1"/>
</dbReference>
<dbReference type="PANTHER" id="PTHR30273:SF2">
    <property type="entry name" value="PROTEIN FECR"/>
    <property type="match status" value="1"/>
</dbReference>
<feature type="transmembrane region" description="Helical" evidence="1">
    <location>
        <begin position="100"/>
        <end position="120"/>
    </location>
</feature>
<evidence type="ECO:0000259" key="2">
    <source>
        <dbReference type="Pfam" id="PF04773"/>
    </source>
</evidence>
<keyword evidence="5" id="KW-1185">Reference proteome</keyword>
<proteinExistence type="predicted"/>
<keyword evidence="1" id="KW-0472">Membrane</keyword>
<sequence length="340" mass="37434">MTNENMKFEVLEAEACEWVIRLGAENVSRADRVTFEAWVAQGPDHQEAFENASATWAELGQLSSGELCDQTLSKVPDKTDVQIASAMTSAWKRGTIKQQAMLVLPLLTLLVFGGCTFWYGNPVTFWQADYIATGAMKTVALPDGSRVDLASGSAIALNYNDERRQVRLLEGKAYFIVAPMSVGADRSEARPFEVTAESLTTTALGTEFMVDRVQDDIEVFVTEHDVEVLAENGRSVHLSEGHSVTYEPGGGFADIRSEKDEFDMAWRTGTLIFDNRRLDEVVAEINRYRRGRIVIRSGALAQLRVSGVFDVADVSDAVTRIAGELNLGVLSVPPLITILY</sequence>
<organism evidence="4 5">
    <name type="scientific">Roseibium algae</name>
    <dbReference type="NCBI Taxonomy" id="3123038"/>
    <lineage>
        <taxon>Bacteria</taxon>
        <taxon>Pseudomonadati</taxon>
        <taxon>Pseudomonadota</taxon>
        <taxon>Alphaproteobacteria</taxon>
        <taxon>Hyphomicrobiales</taxon>
        <taxon>Stappiaceae</taxon>
        <taxon>Roseibium</taxon>
    </lineage>
</organism>
<dbReference type="PANTHER" id="PTHR30273">
    <property type="entry name" value="PERIPLASMIC SIGNAL SENSOR AND SIGMA FACTOR ACTIVATOR FECR-RELATED"/>
    <property type="match status" value="1"/>
</dbReference>
<dbReference type="Gene3D" id="3.55.50.30">
    <property type="match status" value="1"/>
</dbReference>
<accession>A0ABU8TTM1</accession>
<dbReference type="PIRSF" id="PIRSF018266">
    <property type="entry name" value="FecR"/>
    <property type="match status" value="1"/>
</dbReference>
<feature type="domain" description="FecR protein" evidence="2">
    <location>
        <begin position="132"/>
        <end position="226"/>
    </location>
</feature>
<reference evidence="4 5" key="1">
    <citation type="submission" date="2024-02" db="EMBL/GenBank/DDBJ databases">
        <title>Roseibium algae sp. nov., isolated from marine alga (Grateloupia sp.), showing potential in myo-inositol conversion.</title>
        <authorList>
            <person name="Wang Y."/>
        </authorList>
    </citation>
    <scope>NUCLEOTIDE SEQUENCE [LARGE SCALE GENOMIC DNA]</scope>
    <source>
        <strain evidence="4 5">H3510</strain>
    </source>
</reference>